<dbReference type="InterPro" id="IPR013078">
    <property type="entry name" value="His_Pase_superF_clade-1"/>
</dbReference>
<gene>
    <name evidence="5" type="primary">gpmA_1</name>
    <name evidence="5" type="ORF">PFRI_08860</name>
</gene>
<dbReference type="PANTHER" id="PTHR20935:SF0">
    <property type="entry name" value="SERINE_THREONINE-PROTEIN PHOSPHATASE PGAM5, MITOCHONDRIAL"/>
    <property type="match status" value="1"/>
</dbReference>
<sequence length="219" mass="24468">MSQITLVRHGQANSDSTDEHGYDKLSPLGHEQAAWLGAHMRETHQAFDSVYCGTLRRHVETAAGMTAEQYAPITQDARLNELAYFDLSNAFEAYSGQPIPTLQEEFVAHMPRLFEAWMDGHLKDIPESFASFEDRVSQAIEDISARSDRALVITSGGVIGLMTRQVLDLSTDNYARTCLSIMNSSTHRFTKIGSKLSLSQFNNIAHLEHVGRHHAQTHI</sequence>
<feature type="binding site" evidence="3">
    <location>
        <begin position="81"/>
        <end position="84"/>
    </location>
    <ligand>
        <name>substrate</name>
    </ligand>
</feature>
<dbReference type="Gene3D" id="3.40.50.1240">
    <property type="entry name" value="Phosphoglycerate mutase-like"/>
    <property type="match status" value="1"/>
</dbReference>
<dbReference type="GO" id="GO:0016787">
    <property type="term" value="F:hydrolase activity"/>
    <property type="evidence" value="ECO:0007669"/>
    <property type="project" value="UniProtKB-KW"/>
</dbReference>
<dbReference type="InterPro" id="IPR029033">
    <property type="entry name" value="His_PPase_superfam"/>
</dbReference>
<keyword evidence="1" id="KW-0378">Hydrolase</keyword>
<dbReference type="SUPFAM" id="SSF53254">
    <property type="entry name" value="Phosphoglycerate mutase-like"/>
    <property type="match status" value="1"/>
</dbReference>
<keyword evidence="5" id="KW-0413">Isomerase</keyword>
<evidence type="ECO:0000256" key="2">
    <source>
        <dbReference type="PIRSR" id="PIRSR613078-1"/>
    </source>
</evidence>
<dbReference type="GO" id="GO:0004619">
    <property type="term" value="F:phosphoglycerate mutase activity"/>
    <property type="evidence" value="ECO:0007669"/>
    <property type="project" value="UniProtKB-EC"/>
</dbReference>
<dbReference type="EMBL" id="MLCB01000079">
    <property type="protein sequence ID" value="OJI94854.1"/>
    <property type="molecule type" value="Genomic_DNA"/>
</dbReference>
<evidence type="ECO:0000256" key="1">
    <source>
        <dbReference type="ARBA" id="ARBA00022801"/>
    </source>
</evidence>
<dbReference type="CDD" id="cd07067">
    <property type="entry name" value="HP_PGM_like"/>
    <property type="match status" value="1"/>
</dbReference>
<dbReference type="Pfam" id="PF00300">
    <property type="entry name" value="His_Phos_1"/>
    <property type="match status" value="1"/>
</dbReference>
<proteinExistence type="predicted"/>
<feature type="binding site" evidence="3">
    <location>
        <position position="57"/>
    </location>
    <ligand>
        <name>substrate</name>
    </ligand>
</feature>
<dbReference type="EC" id="5.4.2.11" evidence="5"/>
<dbReference type="SMART" id="SM00855">
    <property type="entry name" value="PGAM"/>
    <property type="match status" value="1"/>
</dbReference>
<comment type="caution">
    <text evidence="5">The sequence shown here is derived from an EMBL/GenBank/DDBJ whole genome shotgun (WGS) entry which is preliminary data.</text>
</comment>
<dbReference type="OrthoDB" id="280692at2"/>
<dbReference type="STRING" id="696762.PFRI_08860"/>
<evidence type="ECO:0000313" key="6">
    <source>
        <dbReference type="Proteomes" id="UP000184514"/>
    </source>
</evidence>
<accession>A0A1L9P0B1</accession>
<evidence type="ECO:0000256" key="3">
    <source>
        <dbReference type="PIRSR" id="PIRSR613078-2"/>
    </source>
</evidence>
<feature type="compositionally biased region" description="Polar residues" evidence="4">
    <location>
        <begin position="1"/>
        <end position="15"/>
    </location>
</feature>
<feature type="region of interest" description="Disordered" evidence="4">
    <location>
        <begin position="1"/>
        <end position="24"/>
    </location>
</feature>
<dbReference type="InterPro" id="IPR051021">
    <property type="entry name" value="Mito_Ser/Thr_phosphatase"/>
</dbReference>
<dbReference type="PANTHER" id="PTHR20935">
    <property type="entry name" value="PHOSPHOGLYCERATE MUTASE-RELATED"/>
    <property type="match status" value="1"/>
</dbReference>
<feature type="active site" description="Proton donor/acceptor" evidence="2">
    <location>
        <position position="81"/>
    </location>
</feature>
<organism evidence="5 6">
    <name type="scientific">Planktotalea frisia</name>
    <dbReference type="NCBI Taxonomy" id="696762"/>
    <lineage>
        <taxon>Bacteria</taxon>
        <taxon>Pseudomonadati</taxon>
        <taxon>Pseudomonadota</taxon>
        <taxon>Alphaproteobacteria</taxon>
        <taxon>Rhodobacterales</taxon>
        <taxon>Paracoccaceae</taxon>
        <taxon>Planktotalea</taxon>
    </lineage>
</organism>
<dbReference type="Proteomes" id="UP000184514">
    <property type="component" value="Unassembled WGS sequence"/>
</dbReference>
<protein>
    <submittedName>
        <fullName evidence="5">2,3-bisphosphoglycerate-dependent phosphoglycerate mutase</fullName>
        <ecNumber evidence="5">5.4.2.11</ecNumber>
    </submittedName>
</protein>
<name>A0A1L9P0B1_9RHOB</name>
<reference evidence="5 6" key="1">
    <citation type="submission" date="2016-10" db="EMBL/GenBank/DDBJ databases">
        <title>Genome sequence of Planktotalea frisia SH6-1.</title>
        <authorList>
            <person name="Poehlein A."/>
            <person name="Bakenhus I."/>
            <person name="Voget S."/>
            <person name="Brinkhoff T."/>
            <person name="Simon M."/>
        </authorList>
    </citation>
    <scope>NUCLEOTIDE SEQUENCE [LARGE SCALE GENOMIC DNA]</scope>
    <source>
        <strain evidence="5 6">SH6-1</strain>
    </source>
</reference>
<evidence type="ECO:0000313" key="5">
    <source>
        <dbReference type="EMBL" id="OJI94854.1"/>
    </source>
</evidence>
<dbReference type="RefSeq" id="WP_072629541.1">
    <property type="nucleotide sequence ID" value="NZ_JABBAN010000068.1"/>
</dbReference>
<dbReference type="AlphaFoldDB" id="A0A1L9P0B1"/>
<keyword evidence="6" id="KW-1185">Reference proteome</keyword>
<evidence type="ECO:0000256" key="4">
    <source>
        <dbReference type="SAM" id="MobiDB-lite"/>
    </source>
</evidence>
<feature type="active site" description="Tele-phosphohistidine intermediate" evidence="2">
    <location>
        <position position="9"/>
    </location>
</feature>